<protein>
    <recommendedName>
        <fullName evidence="3">Glycosyl transferase family 1 domain-containing protein</fullName>
    </recommendedName>
</protein>
<dbReference type="OrthoDB" id="4291430at2"/>
<evidence type="ECO:0008006" key="3">
    <source>
        <dbReference type="Google" id="ProtNLM"/>
    </source>
</evidence>
<dbReference type="eggNOG" id="ENOG502Z8EB">
    <property type="taxonomic scope" value="Bacteria"/>
</dbReference>
<proteinExistence type="predicted"/>
<dbReference type="AlphaFoldDB" id="A0A086BKX6"/>
<evidence type="ECO:0000313" key="2">
    <source>
        <dbReference type="Proteomes" id="UP000028709"/>
    </source>
</evidence>
<dbReference type="EMBL" id="JPRJ01000005">
    <property type="protein sequence ID" value="KFF29590.1"/>
    <property type="molecule type" value="Genomic_DNA"/>
</dbReference>
<name>A0A086BKX6_9FLAO</name>
<dbReference type="RefSeq" id="WP_034682345.1">
    <property type="nucleotide sequence ID" value="NZ_CP023049.2"/>
</dbReference>
<comment type="caution">
    <text evidence="1">The sequence shown here is derived from an EMBL/GenBank/DDBJ whole genome shotgun (WGS) entry which is preliminary data.</text>
</comment>
<gene>
    <name evidence="1" type="ORF">IQ37_05040</name>
</gene>
<dbReference type="STRING" id="558152.IQ37_05040"/>
<evidence type="ECO:0000313" key="1">
    <source>
        <dbReference type="EMBL" id="KFF29590.1"/>
    </source>
</evidence>
<keyword evidence="2" id="KW-1185">Reference proteome</keyword>
<dbReference type="Proteomes" id="UP000028709">
    <property type="component" value="Unassembled WGS sequence"/>
</dbReference>
<reference evidence="1 2" key="1">
    <citation type="submission" date="2014-07" db="EMBL/GenBank/DDBJ databases">
        <title>Genome of Chryseobacterium piperi CTM.</title>
        <authorList>
            <person name="Pipes S.E."/>
            <person name="Stropko S.J."/>
            <person name="Newman J.D."/>
        </authorList>
    </citation>
    <scope>NUCLEOTIDE SEQUENCE [LARGE SCALE GENOMIC DNA]</scope>
    <source>
        <strain evidence="1 2">CTM</strain>
    </source>
</reference>
<dbReference type="KEGG" id="cpip:CJF12_09095"/>
<accession>A0A086BKX6</accession>
<sequence length="348" mass="40835">MKKIAYIEIDTHAEIAQAFMNVMKGSHEFEVDYYFSKKIKDQVKVDGEAVFLSDSSMISDQLKTKPYEVVIIGTVHRYFNTFLSIVQKYNTAVITHNLNFPQSSKLNLIKSIFKEDLIYRLKLWLKEGLFYSPKVYRHTKNLLVLDVELSSEKYKFLPLFYTENFVKPDNKEMVVVIPGGVSQKRRNYKHIFKTIENLKSPEPYTFVFLGKAEGKELRTLEALSGQVPENIRLKYFKERVSADDYEVWMQKANILWCPIQDITTFFSQKEVYGKTKMTGNVGDAIKYGKIAVFPENYPSQLSFILSEKENVIEQFQQLQNHEFDFQKFYSREMIRENLEKVLNSLITI</sequence>
<organism evidence="1 2">
    <name type="scientific">Chryseobacterium piperi</name>
    <dbReference type="NCBI Taxonomy" id="558152"/>
    <lineage>
        <taxon>Bacteria</taxon>
        <taxon>Pseudomonadati</taxon>
        <taxon>Bacteroidota</taxon>
        <taxon>Flavobacteriia</taxon>
        <taxon>Flavobacteriales</taxon>
        <taxon>Weeksellaceae</taxon>
        <taxon>Chryseobacterium group</taxon>
        <taxon>Chryseobacterium</taxon>
    </lineage>
</organism>